<accession>A0A1G2TFC5</accession>
<evidence type="ECO:0008006" key="3">
    <source>
        <dbReference type="Google" id="ProtNLM"/>
    </source>
</evidence>
<protein>
    <recommendedName>
        <fullName evidence="3">Toxin YoeB</fullName>
    </recommendedName>
</protein>
<dbReference type="InterPro" id="IPR007711">
    <property type="entry name" value="HigB-1"/>
</dbReference>
<organism evidence="1 2">
    <name type="scientific">Candidatus Zambryskibacteria bacterium RIFCSPHIGHO2_02_FULL_43_14</name>
    <dbReference type="NCBI Taxonomy" id="1802748"/>
    <lineage>
        <taxon>Bacteria</taxon>
        <taxon>Candidatus Zambryskiibacteriota</taxon>
    </lineage>
</organism>
<dbReference type="InterPro" id="IPR035093">
    <property type="entry name" value="RelE/ParE_toxin_dom_sf"/>
</dbReference>
<proteinExistence type="predicted"/>
<comment type="caution">
    <text evidence="1">The sequence shown here is derived from an EMBL/GenBank/DDBJ whole genome shotgun (WGS) entry which is preliminary data.</text>
</comment>
<dbReference type="Proteomes" id="UP000178175">
    <property type="component" value="Unassembled WGS sequence"/>
</dbReference>
<evidence type="ECO:0000313" key="1">
    <source>
        <dbReference type="EMBL" id="OHA95987.1"/>
    </source>
</evidence>
<dbReference type="AlphaFoldDB" id="A0A1G2TFC5"/>
<reference evidence="1 2" key="1">
    <citation type="journal article" date="2016" name="Nat. Commun.">
        <title>Thousands of microbial genomes shed light on interconnected biogeochemical processes in an aquifer system.</title>
        <authorList>
            <person name="Anantharaman K."/>
            <person name="Brown C.T."/>
            <person name="Hug L.A."/>
            <person name="Sharon I."/>
            <person name="Castelle C.J."/>
            <person name="Probst A.J."/>
            <person name="Thomas B.C."/>
            <person name="Singh A."/>
            <person name="Wilkins M.J."/>
            <person name="Karaoz U."/>
            <person name="Brodie E.L."/>
            <person name="Williams K.H."/>
            <person name="Hubbard S.S."/>
            <person name="Banfield J.F."/>
        </authorList>
    </citation>
    <scope>NUCLEOTIDE SEQUENCE [LARGE SCALE GENOMIC DNA]</scope>
</reference>
<dbReference type="Gene3D" id="3.30.2310.20">
    <property type="entry name" value="RelE-like"/>
    <property type="match status" value="1"/>
</dbReference>
<gene>
    <name evidence="1" type="ORF">A3C70_01015</name>
</gene>
<dbReference type="Pfam" id="PF05015">
    <property type="entry name" value="HigB-like_toxin"/>
    <property type="match status" value="1"/>
</dbReference>
<dbReference type="SUPFAM" id="SSF143011">
    <property type="entry name" value="RelE-like"/>
    <property type="match status" value="1"/>
</dbReference>
<dbReference type="EMBL" id="MHVR01000013">
    <property type="protein sequence ID" value="OHA95987.1"/>
    <property type="molecule type" value="Genomic_DNA"/>
</dbReference>
<sequence length="89" mass="10782">MRIVTAVEFDKRYNKLPVSIQKKAEKQEKIFRSNPFHPSLHTEKLEPKNKELWSVRIDKSYRIIFRFMEGNTVLFLTVGPHDWIYKLKF</sequence>
<name>A0A1G2TFC5_9BACT</name>
<evidence type="ECO:0000313" key="2">
    <source>
        <dbReference type="Proteomes" id="UP000178175"/>
    </source>
</evidence>